<keyword evidence="3 6" id="KW-0812">Transmembrane</keyword>
<keyword evidence="2" id="KW-1003">Cell membrane</keyword>
<evidence type="ECO:0000256" key="3">
    <source>
        <dbReference type="ARBA" id="ARBA00022692"/>
    </source>
</evidence>
<feature type="transmembrane region" description="Helical" evidence="6">
    <location>
        <begin position="78"/>
        <end position="98"/>
    </location>
</feature>
<dbReference type="GO" id="GO:0009267">
    <property type="term" value="P:cellular response to starvation"/>
    <property type="evidence" value="ECO:0007669"/>
    <property type="project" value="InterPro"/>
</dbReference>
<feature type="transmembrane region" description="Helical" evidence="6">
    <location>
        <begin position="254"/>
        <end position="276"/>
    </location>
</feature>
<feature type="transmembrane region" description="Helical" evidence="6">
    <location>
        <begin position="475"/>
        <end position="492"/>
    </location>
</feature>
<feature type="transmembrane region" description="Helical" evidence="6">
    <location>
        <begin position="381"/>
        <end position="398"/>
    </location>
</feature>
<dbReference type="Pfam" id="PF02554">
    <property type="entry name" value="CstA"/>
    <property type="match status" value="2"/>
</dbReference>
<dbReference type="EMBL" id="SNYS01000005">
    <property type="protein sequence ID" value="TDQ71049.1"/>
    <property type="molecule type" value="Genomic_DNA"/>
</dbReference>
<sequence length="569" mass="61404">MNSILLMIGSFLILLAAYVFYGSWLAKKWGVDPTRPTPAHTMTDGVDYIPTKPSVLLGHHFASIAGAGPINGPIQAAIFGWLPVALWVLIGGIFIGAVQDFSSIFASIRHDGKSIGHIIELYLGKTGKKMFLAFAWLTLVLVVAAFADIVGSTFVGFAADGTQIASNATAAATSVYFVFFAILYGFLIHRRNPSPFISIAVAILFIIFSIALGFFLPVYLSKTTWMIVIIIYIFIAAITPVWILLQPRDYLNSFLLYAMIIAAFIGILVTNPVIGLPVFTGWNVNGQWLFPALFITIACGAISGFHSLVGSGTTSKQLNNEKDAKLIGYGGMLIECGLAIIALIAVGALYVNGEMPAGTPPVVFANAIASFVGNIGIPTDIAYVLITLAIASFSLTSLDTATRLGRYMFQEFFSDIEVEGEIRSDCVSERVSKKKTIYAFLSDKYVATAVTIIAGGLLAISGYQNIWPLFGSANQLLAALALMAVAIWLGNIGKNNKMFYIPMLFMFAATLTALAISMYQNFIILYAGNGQLQVNGLQLVVAVFLFILAVILAVQGIQKIWRQRKNAVV</sequence>
<evidence type="ECO:0000259" key="7">
    <source>
        <dbReference type="Pfam" id="PF02554"/>
    </source>
</evidence>
<accession>A0A484F5L2</accession>
<dbReference type="AlphaFoldDB" id="A0A484F5L2"/>
<evidence type="ECO:0000256" key="1">
    <source>
        <dbReference type="ARBA" id="ARBA00004651"/>
    </source>
</evidence>
<evidence type="ECO:0000256" key="6">
    <source>
        <dbReference type="SAM" id="Phobius"/>
    </source>
</evidence>
<dbReference type="OrthoDB" id="77715at2157"/>
<feature type="domain" description="CstA N-terminal" evidence="7">
    <location>
        <begin position="359"/>
        <end position="513"/>
    </location>
</feature>
<feature type="transmembrane region" description="Helical" evidence="6">
    <location>
        <begin position="225"/>
        <end position="245"/>
    </location>
</feature>
<feature type="domain" description="CstA N-terminal" evidence="7">
    <location>
        <begin position="2"/>
        <end position="349"/>
    </location>
</feature>
<comment type="subcellular location">
    <subcellularLocation>
        <location evidence="1">Cell membrane</location>
        <topology evidence="1">Multi-pass membrane protein</topology>
    </subcellularLocation>
</comment>
<feature type="transmembrane region" description="Helical" evidence="6">
    <location>
        <begin position="288"/>
        <end position="305"/>
    </location>
</feature>
<name>A0A484F5L2_9EURY</name>
<dbReference type="Proteomes" id="UP000294855">
    <property type="component" value="Unassembled WGS sequence"/>
</dbReference>
<organism evidence="8 9">
    <name type="scientific">Methanimicrococcus blatticola</name>
    <dbReference type="NCBI Taxonomy" id="91560"/>
    <lineage>
        <taxon>Archaea</taxon>
        <taxon>Methanobacteriati</taxon>
        <taxon>Methanobacteriota</taxon>
        <taxon>Stenosarchaea group</taxon>
        <taxon>Methanomicrobia</taxon>
        <taxon>Methanosarcinales</taxon>
        <taxon>Methanosarcinaceae</taxon>
        <taxon>Methanimicrococcus</taxon>
    </lineage>
</organism>
<evidence type="ECO:0000256" key="2">
    <source>
        <dbReference type="ARBA" id="ARBA00022475"/>
    </source>
</evidence>
<gene>
    <name evidence="8" type="ORF">C7391_0148</name>
</gene>
<feature type="transmembrane region" description="Helical" evidence="6">
    <location>
        <begin position="499"/>
        <end position="519"/>
    </location>
</feature>
<evidence type="ECO:0000313" key="8">
    <source>
        <dbReference type="EMBL" id="TDQ71049.1"/>
    </source>
</evidence>
<dbReference type="GO" id="GO:0005886">
    <property type="term" value="C:plasma membrane"/>
    <property type="evidence" value="ECO:0007669"/>
    <property type="project" value="UniProtKB-SubCell"/>
</dbReference>
<evidence type="ECO:0000313" key="9">
    <source>
        <dbReference type="Proteomes" id="UP000294855"/>
    </source>
</evidence>
<comment type="caution">
    <text evidence="8">The sequence shown here is derived from an EMBL/GenBank/DDBJ whole genome shotgun (WGS) entry which is preliminary data.</text>
</comment>
<feature type="transmembrane region" description="Helical" evidence="6">
    <location>
        <begin position="199"/>
        <end position="219"/>
    </location>
</feature>
<keyword evidence="9" id="KW-1185">Reference proteome</keyword>
<dbReference type="InterPro" id="IPR003706">
    <property type="entry name" value="CstA_N"/>
</dbReference>
<feature type="transmembrane region" description="Helical" evidence="6">
    <location>
        <begin position="326"/>
        <end position="351"/>
    </location>
</feature>
<feature type="transmembrane region" description="Helical" evidence="6">
    <location>
        <begin position="445"/>
        <end position="463"/>
    </location>
</feature>
<evidence type="ECO:0000256" key="4">
    <source>
        <dbReference type="ARBA" id="ARBA00022989"/>
    </source>
</evidence>
<keyword evidence="4 6" id="KW-1133">Transmembrane helix</keyword>
<reference evidence="8 9" key="1">
    <citation type="submission" date="2019-03" db="EMBL/GenBank/DDBJ databases">
        <title>Genomic Encyclopedia of Type Strains, Phase IV (KMG-IV): sequencing the most valuable type-strain genomes for metagenomic binning, comparative biology and taxonomic classification.</title>
        <authorList>
            <person name="Goeker M."/>
        </authorList>
    </citation>
    <scope>NUCLEOTIDE SEQUENCE [LARGE SCALE GENOMIC DNA]</scope>
    <source>
        <strain evidence="8 9">DSM 13328</strain>
    </source>
</reference>
<dbReference type="InterPro" id="IPR051605">
    <property type="entry name" value="CstA"/>
</dbReference>
<dbReference type="PANTHER" id="PTHR30252">
    <property type="entry name" value="INNER MEMBRANE PEPTIDE TRANSPORTER"/>
    <property type="match status" value="1"/>
</dbReference>
<dbReference type="PANTHER" id="PTHR30252:SF0">
    <property type="entry name" value="PEPTIDE TRANSPORTER CSTA"/>
    <property type="match status" value="1"/>
</dbReference>
<keyword evidence="5 6" id="KW-0472">Membrane</keyword>
<feature type="transmembrane region" description="Helical" evidence="6">
    <location>
        <begin position="164"/>
        <end position="187"/>
    </location>
</feature>
<dbReference type="RefSeq" id="WP_133516633.1">
    <property type="nucleotide sequence ID" value="NZ_JAHDUW010000001.1"/>
</dbReference>
<protein>
    <submittedName>
        <fullName evidence="8">Carbon starvation protein CstA</fullName>
    </submittedName>
</protein>
<feature type="transmembrane region" description="Helical" evidence="6">
    <location>
        <begin position="539"/>
        <end position="557"/>
    </location>
</feature>
<evidence type="ECO:0000256" key="5">
    <source>
        <dbReference type="ARBA" id="ARBA00023136"/>
    </source>
</evidence>
<proteinExistence type="predicted"/>
<feature type="transmembrane region" description="Helical" evidence="6">
    <location>
        <begin position="131"/>
        <end position="158"/>
    </location>
</feature>